<accession>A0A290Z7C4</accession>
<sequence>MDGVVHARTGDSHDHARPQPRPGAPARPPSPHARLVALQRAAGNTVVARMVTEERLADFESALRPLLAEGAPAPERLDRLITTLLADAPPDRRATLLNDARRLVDRSTGYGDAAVNAALDAVDRHDPQRSTRAVPGSRRLSPSRVTGEVGAGVINRGPQESVLVGGEFHVPVYVAVFEDALGSGAPRNKDVGQDQGGHVQIHTGAASGPERVMWLSLGQALRQLKWMDKYGEQSPAARPLIRSFLVPESIVNRIAAGLITEHGAKDSSRDLNVDKRFAANQVGIRDPRSLEALRQNVLPGSLRTYTDLIGPAPRTWGDTRPANELRLREGVPTERLRDFPVDADPSGFVGYEVQVSRRDRLDEVARAHADTPEGGRNELVERFYAAHAPKRFTELDARRPDEHHLAVHAFVQQLVLPWRDYVGRNLRITDDYAELGQGELPEDPTMIEIAGEQPLTTGERRTGVAGQAEEQWTELRKRAAVRGALERMTIGRAEFAEAGKTPGLPQLLGEVTRFRGAVLADYRHRVGDLETVRRLNPRHAETALRLVERFPRPLPRWGRPIVAGLARVVASVGGTVLAKVRARKWESGRRE</sequence>
<evidence type="ECO:0000313" key="3">
    <source>
        <dbReference type="Proteomes" id="UP000218505"/>
    </source>
</evidence>
<evidence type="ECO:0000256" key="1">
    <source>
        <dbReference type="SAM" id="MobiDB-lite"/>
    </source>
</evidence>
<feature type="compositionally biased region" description="Basic and acidic residues" evidence="1">
    <location>
        <begin position="8"/>
        <end position="17"/>
    </location>
</feature>
<feature type="region of interest" description="Disordered" evidence="1">
    <location>
        <begin position="1"/>
        <end position="31"/>
    </location>
</feature>
<feature type="compositionally biased region" description="Pro residues" evidence="1">
    <location>
        <begin position="19"/>
        <end position="31"/>
    </location>
</feature>
<name>A0A290Z7C4_9PSEU</name>
<feature type="region of interest" description="Disordered" evidence="1">
    <location>
        <begin position="124"/>
        <end position="145"/>
    </location>
</feature>
<keyword evidence="3" id="KW-1185">Reference proteome</keyword>
<dbReference type="KEGG" id="apre:CNX65_17660"/>
<dbReference type="AlphaFoldDB" id="A0A290Z7C4"/>
<protein>
    <submittedName>
        <fullName evidence="2">Uncharacterized protein</fullName>
    </submittedName>
</protein>
<evidence type="ECO:0000313" key="2">
    <source>
        <dbReference type="EMBL" id="ATE54884.1"/>
    </source>
</evidence>
<organism evidence="2 3">
    <name type="scientific">Actinosynnema pretiosum</name>
    <dbReference type="NCBI Taxonomy" id="42197"/>
    <lineage>
        <taxon>Bacteria</taxon>
        <taxon>Bacillati</taxon>
        <taxon>Actinomycetota</taxon>
        <taxon>Actinomycetes</taxon>
        <taxon>Pseudonocardiales</taxon>
        <taxon>Pseudonocardiaceae</taxon>
        <taxon>Actinosynnema</taxon>
    </lineage>
</organism>
<dbReference type="Proteomes" id="UP000218505">
    <property type="component" value="Chromosome"/>
</dbReference>
<gene>
    <name evidence="2" type="ORF">CNX65_17660</name>
</gene>
<proteinExistence type="predicted"/>
<reference evidence="2" key="1">
    <citation type="submission" date="2017-09" db="EMBL/GenBank/DDBJ databases">
        <title>Complete Genome Sequence of ansamitocin-producing Bacterium Actinosynnema pretiosum X47.</title>
        <authorList>
            <person name="Cao G."/>
            <person name="Zong G."/>
            <person name="Zhong C."/>
            <person name="Fu J."/>
        </authorList>
    </citation>
    <scope>NUCLEOTIDE SEQUENCE [LARGE SCALE GENOMIC DNA]</scope>
    <source>
        <strain evidence="2">X47</strain>
    </source>
</reference>
<dbReference type="EMBL" id="CP023445">
    <property type="protein sequence ID" value="ATE54884.1"/>
    <property type="molecule type" value="Genomic_DNA"/>
</dbReference>